<proteinExistence type="inferred from homology"/>
<evidence type="ECO:0000256" key="9">
    <source>
        <dbReference type="ARBA" id="ARBA00048350"/>
    </source>
</evidence>
<feature type="binding site" evidence="10">
    <location>
        <position position="287"/>
    </location>
    <ligand>
        <name>Zn(2+)</name>
        <dbReference type="ChEBI" id="CHEBI:29105"/>
    </ligand>
</feature>
<comment type="subunit">
    <text evidence="3 10">Monomer.</text>
</comment>
<feature type="short sequence motif" description="'ERGGDP' region" evidence="10">
    <location>
        <begin position="218"/>
        <end position="223"/>
    </location>
</feature>
<keyword evidence="7 10" id="KW-0862">Zinc</keyword>
<comment type="caution">
    <text evidence="13">The sequence shown here is derived from an EMBL/GenBank/DDBJ whole genome shotgun (WGS) entry which is preliminary data.</text>
</comment>
<evidence type="ECO:0000256" key="4">
    <source>
        <dbReference type="ARBA" id="ARBA00022598"/>
    </source>
</evidence>
<keyword evidence="13" id="KW-0030">Aminoacyl-tRNA synthetase</keyword>
<dbReference type="CDD" id="cd00672">
    <property type="entry name" value="CysRS_core"/>
    <property type="match status" value="1"/>
</dbReference>
<evidence type="ECO:0000256" key="6">
    <source>
        <dbReference type="ARBA" id="ARBA00022741"/>
    </source>
</evidence>
<comment type="catalytic activity">
    <reaction evidence="9 10">
        <text>1D-myo-inositol 2-amino-2-deoxy-alpha-D-glucopyranoside + L-cysteine + ATP = 1D-myo-inositol 2-(L-cysteinylamino)-2-deoxy-alpha-D-glucopyranoside + AMP + diphosphate + H(+)</text>
        <dbReference type="Rhea" id="RHEA:26176"/>
        <dbReference type="ChEBI" id="CHEBI:15378"/>
        <dbReference type="ChEBI" id="CHEBI:30616"/>
        <dbReference type="ChEBI" id="CHEBI:33019"/>
        <dbReference type="ChEBI" id="CHEBI:35235"/>
        <dbReference type="ChEBI" id="CHEBI:58886"/>
        <dbReference type="ChEBI" id="CHEBI:58887"/>
        <dbReference type="ChEBI" id="CHEBI:456215"/>
        <dbReference type="EC" id="6.3.1.13"/>
    </reaction>
</comment>
<dbReference type="CDD" id="cd07955">
    <property type="entry name" value="Anticodon_Ia_Cys_like"/>
    <property type="match status" value="1"/>
</dbReference>
<dbReference type="GO" id="GO:0005829">
    <property type="term" value="C:cytosol"/>
    <property type="evidence" value="ECO:0007669"/>
    <property type="project" value="TreeGrafter"/>
</dbReference>
<dbReference type="AlphaFoldDB" id="A0A4R1FNW0"/>
<feature type="binding site" evidence="10">
    <location>
        <position position="262"/>
    </location>
    <ligand>
        <name>Zn(2+)</name>
        <dbReference type="ChEBI" id="CHEBI:29105"/>
    </ligand>
</feature>
<evidence type="ECO:0000256" key="7">
    <source>
        <dbReference type="ARBA" id="ARBA00022833"/>
    </source>
</evidence>
<dbReference type="SUPFAM" id="SSF52374">
    <property type="entry name" value="Nucleotidylyl transferase"/>
    <property type="match status" value="1"/>
</dbReference>
<evidence type="ECO:0000256" key="11">
    <source>
        <dbReference type="SAM" id="MobiDB-lite"/>
    </source>
</evidence>
<feature type="binding site" evidence="10">
    <location>
        <position position="258"/>
    </location>
    <ligand>
        <name>L-cysteinyl-5'-AMP</name>
        <dbReference type="ChEBI" id="CHEBI:144924"/>
    </ligand>
</feature>
<name>A0A4R1FNW0_9NOCA</name>
<comment type="function">
    <text evidence="1 10">Catalyzes the ATP-dependent condensation of GlcN-Ins and L-cysteine to form L-Cys-GlcN-Ins.</text>
</comment>
<feature type="domain" description="tRNA synthetases class I catalytic" evidence="12">
    <location>
        <begin position="68"/>
        <end position="368"/>
    </location>
</feature>
<evidence type="ECO:0000313" key="14">
    <source>
        <dbReference type="Proteomes" id="UP000294856"/>
    </source>
</evidence>
<evidence type="ECO:0000256" key="2">
    <source>
        <dbReference type="ARBA" id="ARBA00007723"/>
    </source>
</evidence>
<dbReference type="InterPro" id="IPR017812">
    <property type="entry name" value="Mycothiol_ligase_MshC"/>
</dbReference>
<evidence type="ECO:0000256" key="3">
    <source>
        <dbReference type="ARBA" id="ARBA00011245"/>
    </source>
</evidence>
<evidence type="ECO:0000259" key="12">
    <source>
        <dbReference type="Pfam" id="PF01406"/>
    </source>
</evidence>
<dbReference type="Gene3D" id="3.40.50.620">
    <property type="entry name" value="HUPs"/>
    <property type="match status" value="1"/>
</dbReference>
<dbReference type="Proteomes" id="UP000294856">
    <property type="component" value="Unassembled WGS sequence"/>
</dbReference>
<dbReference type="InterPro" id="IPR024909">
    <property type="entry name" value="Cys-tRNA/MSH_ligase"/>
</dbReference>
<evidence type="ECO:0000313" key="13">
    <source>
        <dbReference type="EMBL" id="TCJ96786.1"/>
    </source>
</evidence>
<feature type="short sequence motif" description="'KMSKS' region" evidence="10">
    <location>
        <begin position="320"/>
        <end position="324"/>
    </location>
</feature>
<comment type="cofactor">
    <cofactor evidence="10">
        <name>Zn(2+)</name>
        <dbReference type="ChEBI" id="CHEBI:29105"/>
    </cofactor>
    <text evidence="10">Binds 1 zinc ion per subunit.</text>
</comment>
<feature type="binding site" evidence="10">
    <location>
        <begin position="112"/>
        <end position="114"/>
    </location>
    <ligand>
        <name>L-cysteinyl-5'-AMP</name>
        <dbReference type="ChEBI" id="CHEBI:144924"/>
    </ligand>
</feature>
<dbReference type="HAMAP" id="MF_01697">
    <property type="entry name" value="MshC"/>
    <property type="match status" value="1"/>
</dbReference>
<feature type="binding site" evidence="10">
    <location>
        <position position="314"/>
    </location>
    <ligand>
        <name>L-cysteinyl-5'-AMP</name>
        <dbReference type="ChEBI" id="CHEBI:144924"/>
    </ligand>
</feature>
<dbReference type="Pfam" id="PF01406">
    <property type="entry name" value="tRNA-synt_1e"/>
    <property type="match status" value="1"/>
</dbReference>
<protein>
    <recommendedName>
        <fullName evidence="10">L-cysteine:1D-myo-inositol 2-amino-2-deoxy-alpha-D-glucopyranoside ligase</fullName>
        <shortName evidence="10">L-Cys:GlcN-Ins ligase</shortName>
        <ecNumber evidence="10">6.3.1.13</ecNumber>
    </recommendedName>
    <alternativeName>
        <fullName evidence="10">Mycothiol ligase</fullName>
        <shortName evidence="10">MSH ligase</shortName>
    </alternativeName>
</protein>
<dbReference type="GO" id="GO:0010125">
    <property type="term" value="P:mycothiol biosynthetic process"/>
    <property type="evidence" value="ECO:0007669"/>
    <property type="project" value="UniProtKB-UniRule"/>
</dbReference>
<dbReference type="NCBIfam" id="TIGR03447">
    <property type="entry name" value="mycothiol_MshC"/>
    <property type="match status" value="1"/>
</dbReference>
<keyword evidence="4 10" id="KW-0436">Ligase</keyword>
<accession>A0A4R1FNW0</accession>
<dbReference type="InterPro" id="IPR014729">
    <property type="entry name" value="Rossmann-like_a/b/a_fold"/>
</dbReference>
<dbReference type="PRINTS" id="PR00983">
    <property type="entry name" value="TRNASYNTHCYS"/>
</dbReference>
<feature type="binding site" evidence="10">
    <location>
        <begin position="74"/>
        <end position="77"/>
    </location>
    <ligand>
        <name>L-cysteinyl-5'-AMP</name>
        <dbReference type="ChEBI" id="CHEBI:144924"/>
    </ligand>
</feature>
<feature type="binding site" evidence="10">
    <location>
        <position position="74"/>
    </location>
    <ligand>
        <name>Zn(2+)</name>
        <dbReference type="ChEBI" id="CHEBI:29105"/>
    </ligand>
</feature>
<comment type="similarity">
    <text evidence="2 10">Belongs to the class-I aminoacyl-tRNA synthetase family. MshC subfamily.</text>
</comment>
<dbReference type="EMBL" id="SMFR01000002">
    <property type="protein sequence ID" value="TCJ96786.1"/>
    <property type="molecule type" value="Genomic_DNA"/>
</dbReference>
<evidence type="ECO:0000256" key="8">
    <source>
        <dbReference type="ARBA" id="ARBA00022840"/>
    </source>
</evidence>
<dbReference type="STRING" id="1210063.GCA_001612665_00477"/>
<reference evidence="13 14" key="1">
    <citation type="submission" date="2019-03" db="EMBL/GenBank/DDBJ databases">
        <title>Genomic Encyclopedia of Type Strains, Phase IV (KMG-IV): sequencing the most valuable type-strain genomes for metagenomic binning, comparative biology and taxonomic classification.</title>
        <authorList>
            <person name="Goeker M."/>
        </authorList>
    </citation>
    <scope>NUCLEOTIDE SEQUENCE [LARGE SCALE GENOMIC DNA]</scope>
    <source>
        <strain evidence="13 14">DSM 44684</strain>
    </source>
</reference>
<feature type="region of interest" description="Disordered" evidence="11">
    <location>
        <begin position="1"/>
        <end position="24"/>
    </location>
</feature>
<dbReference type="GO" id="GO:0008270">
    <property type="term" value="F:zinc ion binding"/>
    <property type="evidence" value="ECO:0007669"/>
    <property type="project" value="UniProtKB-UniRule"/>
</dbReference>
<keyword evidence="6 10" id="KW-0547">Nucleotide-binding</keyword>
<keyword evidence="5 10" id="KW-0479">Metal-binding</keyword>
<dbReference type="GO" id="GO:0006423">
    <property type="term" value="P:cysteinyl-tRNA aminoacylation"/>
    <property type="evidence" value="ECO:0007669"/>
    <property type="project" value="TreeGrafter"/>
</dbReference>
<organism evidence="13 14">
    <name type="scientific">Nocardia alba</name>
    <dbReference type="NCBI Taxonomy" id="225051"/>
    <lineage>
        <taxon>Bacteria</taxon>
        <taxon>Bacillati</taxon>
        <taxon>Actinomycetota</taxon>
        <taxon>Actinomycetes</taxon>
        <taxon>Mycobacteriales</taxon>
        <taxon>Nocardiaceae</taxon>
        <taxon>Nocardia</taxon>
    </lineage>
</organism>
<feature type="binding site" evidence="10">
    <location>
        <position position="89"/>
    </location>
    <ligand>
        <name>L-cysteinyl-5'-AMP</name>
        <dbReference type="ChEBI" id="CHEBI:144924"/>
    </ligand>
</feature>
<dbReference type="GO" id="GO:0004817">
    <property type="term" value="F:cysteine-tRNA ligase activity"/>
    <property type="evidence" value="ECO:0007669"/>
    <property type="project" value="TreeGrafter"/>
</dbReference>
<dbReference type="PANTHER" id="PTHR10890">
    <property type="entry name" value="CYSTEINYL-TRNA SYNTHETASE"/>
    <property type="match status" value="1"/>
</dbReference>
<dbReference type="Gene3D" id="1.20.120.640">
    <property type="entry name" value="Anticodon-binding domain of a subclass of class I aminoacyl-tRNA synthetases"/>
    <property type="match status" value="1"/>
</dbReference>
<sequence length="443" mass="48444">MQVAGRAATPRATPWAGPRAEHLGRGSTLEGMQSWSDIALPTVPGTGPPLRLYDTADRQIRPVTPGATAKMYVCGITPYDATHLGHAATYLTFDLVNRIWRDAGHDVHYVQNVTDVDDPLFERADRDGIDWRDLGSREIDLFREDMTALQVLPPRHYIGAIETVEEVVELVQKLLTAGAAYIVDDAEYPDIYFHTDATEQFGYESGYDRATMEALFAERGGDPDRAGKRDTIDALLWRAARPGEPSWEAPFGAGRPGWHIECAAIALNRIGAEFDIQGGGSDLIYPHHEYSAAHAEAITGARRFARHYVHAGLIGLDGEKMSKSRGNLVLVSKLRRAGVDPAAIRLGLLAGHYRADRMWTDEVLTAAQHRLDRWREAVSATAGPSAVDTVARLRQHLADDLDTPKALDAVDNWAEQAITYGGTDTEAPALVRAAVDALLGVSL</sequence>
<dbReference type="EC" id="6.3.1.13" evidence="10"/>
<dbReference type="GO" id="GO:0035446">
    <property type="term" value="F:cysteine-glucosaminylinositol ligase activity"/>
    <property type="evidence" value="ECO:0007669"/>
    <property type="project" value="UniProtKB-UniRule"/>
</dbReference>
<evidence type="ECO:0000256" key="5">
    <source>
        <dbReference type="ARBA" id="ARBA00022723"/>
    </source>
</evidence>
<evidence type="ECO:0000256" key="1">
    <source>
        <dbReference type="ARBA" id="ARBA00003679"/>
    </source>
</evidence>
<feature type="short sequence motif" description="'HIGH' region" evidence="10">
    <location>
        <begin position="76"/>
        <end position="86"/>
    </location>
</feature>
<keyword evidence="14" id="KW-1185">Reference proteome</keyword>
<dbReference type="GO" id="GO:0005524">
    <property type="term" value="F:ATP binding"/>
    <property type="evidence" value="ECO:0007669"/>
    <property type="project" value="UniProtKB-KW"/>
</dbReference>
<keyword evidence="8 10" id="KW-0067">ATP-binding</keyword>
<feature type="binding site" evidence="10">
    <location>
        <begin position="280"/>
        <end position="282"/>
    </location>
    <ligand>
        <name>L-cysteinyl-5'-AMP</name>
        <dbReference type="ChEBI" id="CHEBI:144924"/>
    </ligand>
</feature>
<dbReference type="FunFam" id="3.40.50.620:FF:000134">
    <property type="entry name" value="L-cysteine:1D-myo-inositol 2-amino-2-deoxy-alpha-D-glucopyranoside ligase"/>
    <property type="match status" value="1"/>
</dbReference>
<evidence type="ECO:0000256" key="10">
    <source>
        <dbReference type="HAMAP-Rule" id="MF_01697"/>
    </source>
</evidence>
<dbReference type="PANTHER" id="PTHR10890:SF3">
    <property type="entry name" value="CYSTEINE--TRNA LIGASE, CYTOPLASMIC"/>
    <property type="match status" value="1"/>
</dbReference>
<gene>
    <name evidence="10" type="primary">mshC</name>
    <name evidence="13" type="ORF">DFR71_2819</name>
</gene>
<dbReference type="InterPro" id="IPR032678">
    <property type="entry name" value="tRNA-synt_1_cat_dom"/>
</dbReference>